<evidence type="ECO:0008006" key="3">
    <source>
        <dbReference type="Google" id="ProtNLM"/>
    </source>
</evidence>
<dbReference type="KEGG" id="bpro:PMF13cell1_03807"/>
<name>A0A4P6LZQ5_9FIRM</name>
<dbReference type="AlphaFoldDB" id="A0A4P6LZQ5"/>
<dbReference type="RefSeq" id="WP_205730524.1">
    <property type="nucleotide sequence ID" value="NZ_CP035945.1"/>
</dbReference>
<accession>A0A4P6LZQ5</accession>
<dbReference type="Proteomes" id="UP000289794">
    <property type="component" value="Chromosome"/>
</dbReference>
<dbReference type="EMBL" id="CP035945">
    <property type="protein sequence ID" value="QBE98241.1"/>
    <property type="molecule type" value="Genomic_DNA"/>
</dbReference>
<gene>
    <name evidence="1" type="ORF">PMF13cell1_03807</name>
</gene>
<sequence length="75" mass="8473">MLRIAVCDDDKDAVQIHKGIVEDCLRQYGRIGEIAAYTSSDNLLYDITEDSFFFDLILHFPSAASGYSTDFVVYL</sequence>
<proteinExistence type="predicted"/>
<reference evidence="1 2" key="1">
    <citation type="submission" date="2019-01" db="EMBL/GenBank/DDBJ databases">
        <title>PMF-metabolizing Aryl O-demethylase.</title>
        <authorList>
            <person name="Kim M."/>
        </authorList>
    </citation>
    <scope>NUCLEOTIDE SEQUENCE [LARGE SCALE GENOMIC DNA]</scope>
    <source>
        <strain evidence="1 2">PMF1</strain>
    </source>
</reference>
<evidence type="ECO:0000313" key="2">
    <source>
        <dbReference type="Proteomes" id="UP000289794"/>
    </source>
</evidence>
<evidence type="ECO:0000313" key="1">
    <source>
        <dbReference type="EMBL" id="QBE98241.1"/>
    </source>
</evidence>
<protein>
    <recommendedName>
        <fullName evidence="3">Stage 0 sporulation protein A homolog</fullName>
    </recommendedName>
</protein>
<organism evidence="1 2">
    <name type="scientific">Blautia producta</name>
    <dbReference type="NCBI Taxonomy" id="33035"/>
    <lineage>
        <taxon>Bacteria</taxon>
        <taxon>Bacillati</taxon>
        <taxon>Bacillota</taxon>
        <taxon>Clostridia</taxon>
        <taxon>Lachnospirales</taxon>
        <taxon>Lachnospiraceae</taxon>
        <taxon>Blautia</taxon>
    </lineage>
</organism>